<protein>
    <submittedName>
        <fullName evidence="2">Uncharacterized protein</fullName>
    </submittedName>
</protein>
<dbReference type="AlphaFoldDB" id="A0A5S9PNA1"/>
<gene>
    <name evidence="2" type="ORF">AELLOGFF_03573</name>
</gene>
<reference evidence="2 3" key="1">
    <citation type="submission" date="2019-11" db="EMBL/GenBank/DDBJ databases">
        <authorList>
            <person name="Holert J."/>
        </authorList>
    </citation>
    <scope>NUCLEOTIDE SEQUENCE [LARGE SCALE GENOMIC DNA]</scope>
    <source>
        <strain evidence="2">BC8_1</strain>
    </source>
</reference>
<keyword evidence="3" id="KW-1185">Reference proteome</keyword>
<feature type="compositionally biased region" description="Polar residues" evidence="1">
    <location>
        <begin position="43"/>
        <end position="54"/>
    </location>
</feature>
<proteinExistence type="predicted"/>
<name>A0A5S9PNA1_MYCVN</name>
<evidence type="ECO:0000313" key="3">
    <source>
        <dbReference type="Proteomes" id="UP000430146"/>
    </source>
</evidence>
<feature type="compositionally biased region" description="Basic residues" evidence="1">
    <location>
        <begin position="26"/>
        <end position="38"/>
    </location>
</feature>
<accession>A0A5S9PNA1</accession>
<feature type="region of interest" description="Disordered" evidence="1">
    <location>
        <begin position="26"/>
        <end position="54"/>
    </location>
</feature>
<dbReference type="Proteomes" id="UP000430146">
    <property type="component" value="Unassembled WGS sequence"/>
</dbReference>
<sequence>MRIVSDTDESFSFETLRPLGYAAYGGRHRRGQHHRGGHPRQPISTNSAYLRASN</sequence>
<evidence type="ECO:0000256" key="1">
    <source>
        <dbReference type="SAM" id="MobiDB-lite"/>
    </source>
</evidence>
<dbReference type="EMBL" id="CACSIP010000010">
    <property type="protein sequence ID" value="CAA0105547.1"/>
    <property type="molecule type" value="Genomic_DNA"/>
</dbReference>
<evidence type="ECO:0000313" key="2">
    <source>
        <dbReference type="EMBL" id="CAA0105547.1"/>
    </source>
</evidence>
<organism evidence="2 3">
    <name type="scientific">Mycolicibacterium vanbaalenii</name>
    <name type="common">Mycobacterium vanbaalenii</name>
    <dbReference type="NCBI Taxonomy" id="110539"/>
    <lineage>
        <taxon>Bacteria</taxon>
        <taxon>Bacillati</taxon>
        <taxon>Actinomycetota</taxon>
        <taxon>Actinomycetes</taxon>
        <taxon>Mycobacteriales</taxon>
        <taxon>Mycobacteriaceae</taxon>
        <taxon>Mycolicibacterium</taxon>
    </lineage>
</organism>